<accession>A0ABY7EGT0</accession>
<feature type="transmembrane region" description="Helical" evidence="7">
    <location>
        <begin position="213"/>
        <end position="233"/>
    </location>
</feature>
<evidence type="ECO:0000256" key="4">
    <source>
        <dbReference type="ARBA" id="ARBA00023136"/>
    </source>
</evidence>
<feature type="compositionally biased region" description="Low complexity" evidence="6">
    <location>
        <begin position="134"/>
        <end position="165"/>
    </location>
</feature>
<feature type="chain" id="PRO_5045661959" description="Sushi domain-containing protein" evidence="8">
    <location>
        <begin position="26"/>
        <end position="547"/>
    </location>
</feature>
<organism evidence="9 10">
    <name type="scientific">Mya arenaria</name>
    <name type="common">Soft-shell clam</name>
    <dbReference type="NCBI Taxonomy" id="6604"/>
    <lineage>
        <taxon>Eukaryota</taxon>
        <taxon>Metazoa</taxon>
        <taxon>Spiralia</taxon>
        <taxon>Lophotrochozoa</taxon>
        <taxon>Mollusca</taxon>
        <taxon>Bivalvia</taxon>
        <taxon>Autobranchia</taxon>
        <taxon>Heteroconchia</taxon>
        <taxon>Euheterodonta</taxon>
        <taxon>Imparidentia</taxon>
        <taxon>Neoheterodontei</taxon>
        <taxon>Myida</taxon>
        <taxon>Myoidea</taxon>
        <taxon>Myidae</taxon>
        <taxon>Mya</taxon>
    </lineage>
</organism>
<proteinExistence type="predicted"/>
<keyword evidence="8" id="KW-0732">Signal</keyword>
<evidence type="ECO:0000256" key="6">
    <source>
        <dbReference type="SAM" id="MobiDB-lite"/>
    </source>
</evidence>
<evidence type="ECO:0000256" key="5">
    <source>
        <dbReference type="ARBA" id="ARBA00023157"/>
    </source>
</evidence>
<dbReference type="InterPro" id="IPR035976">
    <property type="entry name" value="Sushi/SCR/CCP_sf"/>
</dbReference>
<evidence type="ECO:0000256" key="2">
    <source>
        <dbReference type="ARBA" id="ARBA00022692"/>
    </source>
</evidence>
<evidence type="ECO:0008006" key="11">
    <source>
        <dbReference type="Google" id="ProtNLM"/>
    </source>
</evidence>
<keyword evidence="5" id="KW-1015">Disulfide bond</keyword>
<dbReference type="EMBL" id="CP111017">
    <property type="protein sequence ID" value="WAR08320.1"/>
    <property type="molecule type" value="Genomic_DNA"/>
</dbReference>
<dbReference type="InterPro" id="IPR051694">
    <property type="entry name" value="Immunoregulatory_rcpt-like"/>
</dbReference>
<keyword evidence="3 7" id="KW-1133">Transmembrane helix</keyword>
<keyword evidence="10" id="KW-1185">Reference proteome</keyword>
<reference evidence="9" key="1">
    <citation type="submission" date="2022-11" db="EMBL/GenBank/DDBJ databases">
        <title>Centuries of genome instability and evolution in soft-shell clam transmissible cancer (bioRxiv).</title>
        <authorList>
            <person name="Hart S.F.M."/>
            <person name="Yonemitsu M.A."/>
            <person name="Giersch R.M."/>
            <person name="Beal B.F."/>
            <person name="Arriagada G."/>
            <person name="Davis B.W."/>
            <person name="Ostrander E.A."/>
            <person name="Goff S.P."/>
            <person name="Metzger M.J."/>
        </authorList>
    </citation>
    <scope>NUCLEOTIDE SEQUENCE</scope>
    <source>
        <strain evidence="9">MELC-2E11</strain>
        <tissue evidence="9">Siphon/mantle</tissue>
    </source>
</reference>
<feature type="region of interest" description="Disordered" evidence="6">
    <location>
        <begin position="255"/>
        <end position="290"/>
    </location>
</feature>
<evidence type="ECO:0000313" key="9">
    <source>
        <dbReference type="EMBL" id="WAR08320.1"/>
    </source>
</evidence>
<feature type="region of interest" description="Disordered" evidence="6">
    <location>
        <begin position="123"/>
        <end position="165"/>
    </location>
</feature>
<gene>
    <name evidence="9" type="ORF">MAR_018278</name>
</gene>
<sequence length="547" mass="60138">MKHERKCAVMLMCFCCLFHVVTVAAGLCKASDHQQYDPTECKCNGAPNTTNGNITVKDKNKANITCFEGYMHNGVSTAICTYINGNFNIWDPSVLNCTATTRTTTTKTRTTTTTTAATITTTTTPRPSVTMTGSTIKPSSTTNSTSNELSKTSTTTSFSPTSTNVSDISKMTKTTSLPSTSLTTLASTVTKTNATQTQQQQYSKGSFPTSGSAGIAIAVLIILVAFIVGLIVLRKHKQRGDKLFGKAHSDHLGNNIHSNAAYDPHAPSVDNESVTSKDSGLGKHDESGEEELLDGEYDTIVLHYPNVNQQIENTYNHMDGSPTADSTYSHIPSCKDALFDKTYSHMANGKPLKALELEDTDTTYNHLGDSSCSKHKYTKEETYNDTYNHTQINPGCPKTDPDDQDDNYSHINQQESNAGKQQADVQDSTNATTVYDKMNEFTKIAAERTKQYDESVNSSMTNAEGVNNAESHTYFVLESNDNQRPKQAPYDYAVVAMPEKDRTEFKVVDSPTDLTHEYFIIEPEFNVVEPPTDTPHEYFVIEPTTEL</sequence>
<feature type="region of interest" description="Disordered" evidence="6">
    <location>
        <begin position="389"/>
        <end position="427"/>
    </location>
</feature>
<protein>
    <recommendedName>
        <fullName evidence="11">Sushi domain-containing protein</fullName>
    </recommendedName>
</protein>
<dbReference type="PANTHER" id="PTHR15549">
    <property type="entry name" value="PAIRED IMMUNOGLOBULIN-LIKE TYPE 2 RECEPTOR"/>
    <property type="match status" value="1"/>
</dbReference>
<keyword evidence="2 7" id="KW-0812">Transmembrane</keyword>
<comment type="subcellular location">
    <subcellularLocation>
        <location evidence="1">Membrane</location>
        <topology evidence="1">Single-pass membrane protein</topology>
    </subcellularLocation>
</comment>
<feature type="signal peptide" evidence="8">
    <location>
        <begin position="1"/>
        <end position="25"/>
    </location>
</feature>
<evidence type="ECO:0000256" key="3">
    <source>
        <dbReference type="ARBA" id="ARBA00022989"/>
    </source>
</evidence>
<dbReference type="PANTHER" id="PTHR15549:SF26">
    <property type="entry name" value="AXIAL BUDDING PATTERN PROTEIN 2-RELATED"/>
    <property type="match status" value="1"/>
</dbReference>
<dbReference type="Proteomes" id="UP001164746">
    <property type="component" value="Chromosome 6"/>
</dbReference>
<dbReference type="SUPFAM" id="SSF57535">
    <property type="entry name" value="Complement control module/SCR domain"/>
    <property type="match status" value="1"/>
</dbReference>
<evidence type="ECO:0000256" key="1">
    <source>
        <dbReference type="ARBA" id="ARBA00004167"/>
    </source>
</evidence>
<evidence type="ECO:0000256" key="7">
    <source>
        <dbReference type="SAM" id="Phobius"/>
    </source>
</evidence>
<keyword evidence="4 7" id="KW-0472">Membrane</keyword>
<evidence type="ECO:0000313" key="10">
    <source>
        <dbReference type="Proteomes" id="UP001164746"/>
    </source>
</evidence>
<evidence type="ECO:0000256" key="8">
    <source>
        <dbReference type="SAM" id="SignalP"/>
    </source>
</evidence>
<feature type="compositionally biased region" description="Polar residues" evidence="6">
    <location>
        <begin position="409"/>
        <end position="427"/>
    </location>
</feature>
<name>A0ABY7EGT0_MYAAR</name>